<sequence length="57" mass="6446">MKWTNRRHPQVDDRALNGLKFNTALPRELAVETLTSRLADFSAAASLLTEPTRLPVR</sequence>
<comment type="caution">
    <text evidence="1">The sequence shown here is derived from an EMBL/GenBank/DDBJ whole genome shotgun (WGS) entry which is preliminary data.</text>
</comment>
<evidence type="ECO:0008006" key="3">
    <source>
        <dbReference type="Google" id="ProtNLM"/>
    </source>
</evidence>
<accession>A0ABW2TDC9</accession>
<organism evidence="1 2">
    <name type="scientific">Streptosporangium amethystogenes subsp. fukuiense</name>
    <dbReference type="NCBI Taxonomy" id="698418"/>
    <lineage>
        <taxon>Bacteria</taxon>
        <taxon>Bacillati</taxon>
        <taxon>Actinomycetota</taxon>
        <taxon>Actinomycetes</taxon>
        <taxon>Streptosporangiales</taxon>
        <taxon>Streptosporangiaceae</taxon>
        <taxon>Streptosporangium</taxon>
    </lineage>
</organism>
<evidence type="ECO:0000313" key="2">
    <source>
        <dbReference type="Proteomes" id="UP001596514"/>
    </source>
</evidence>
<dbReference type="RefSeq" id="WP_343962691.1">
    <property type="nucleotide sequence ID" value="NZ_BAAAGK010000013.1"/>
</dbReference>
<dbReference type="Proteomes" id="UP001596514">
    <property type="component" value="Unassembled WGS sequence"/>
</dbReference>
<dbReference type="EMBL" id="JBHTEE010000001">
    <property type="protein sequence ID" value="MFC7606648.1"/>
    <property type="molecule type" value="Genomic_DNA"/>
</dbReference>
<keyword evidence="2" id="KW-1185">Reference proteome</keyword>
<gene>
    <name evidence="1" type="ORF">ACFQVD_41785</name>
</gene>
<reference evidence="2" key="1">
    <citation type="journal article" date="2019" name="Int. J. Syst. Evol. Microbiol.">
        <title>The Global Catalogue of Microorganisms (GCM) 10K type strain sequencing project: providing services to taxonomists for standard genome sequencing and annotation.</title>
        <authorList>
            <consortium name="The Broad Institute Genomics Platform"/>
            <consortium name="The Broad Institute Genome Sequencing Center for Infectious Disease"/>
            <person name="Wu L."/>
            <person name="Ma J."/>
        </authorList>
    </citation>
    <scope>NUCLEOTIDE SEQUENCE [LARGE SCALE GENOMIC DNA]</scope>
    <source>
        <strain evidence="2">JCM 10083</strain>
    </source>
</reference>
<name>A0ABW2TDC9_9ACTN</name>
<proteinExistence type="predicted"/>
<evidence type="ECO:0000313" key="1">
    <source>
        <dbReference type="EMBL" id="MFC7606648.1"/>
    </source>
</evidence>
<protein>
    <recommendedName>
        <fullName evidence="3">FXSXX-COOH protein</fullName>
    </recommendedName>
</protein>